<evidence type="ECO:0000256" key="2">
    <source>
        <dbReference type="ARBA" id="ARBA00010566"/>
    </source>
</evidence>
<dbReference type="InterPro" id="IPR024176">
    <property type="entry name" value="Citrate_synthase_bac-typ"/>
</dbReference>
<comment type="similarity">
    <text evidence="2 6">Belongs to the citrate synthase family.</text>
</comment>
<dbReference type="STRING" id="661478.OP10G_3831"/>
<reference evidence="8 9" key="1">
    <citation type="journal article" date="2014" name="PLoS ONE">
        <title>The first complete genome sequence of the class fimbriimonadia in the phylum armatimonadetes.</title>
        <authorList>
            <person name="Hu Z.Y."/>
            <person name="Wang Y.Z."/>
            <person name="Im W.T."/>
            <person name="Wang S.Y."/>
            <person name="Zhao G.P."/>
            <person name="Zheng H.J."/>
            <person name="Quan Z.X."/>
        </authorList>
    </citation>
    <scope>NUCLEOTIDE SEQUENCE [LARGE SCALE GENOMIC DNA]</scope>
    <source>
        <strain evidence="8">Gsoil 348</strain>
    </source>
</reference>
<keyword evidence="4 6" id="KW-0808">Transferase</keyword>
<sequence>MSATTTDKYPNYSPGLEGVPAGISSISEIDSDRSSLQYRGYDVHDLAEQGSYEETAFLLIHGHLPTAAELADFNRLLGAEREVPEAVYTALAAMPKHTHPMDMIRTAYSILAPFDPDYTAPSTDHAANLRKAERIIAKGGTMVANGHRIRQGLAPLKPNPSHTTAQNLLYLMRGEEPDAKTLQVLDASLTLYAEHGFNASTFACRVTVSTLSDLYSGVVTGIGTLRGPLHGGANEEAIRMILEIGEPENAQAWIDDALATKKKIMGFGHREYKKGDSRAFYMSKVAKELGIEKGVTKYGQIADILEKTMAERKNIFPNVDFPASYAYYLLGLPIDLYTPIFVASRVAGYCAHAIEQLDHNRLIRPKQIYEGQENLAYVPVAER</sequence>
<dbReference type="InterPro" id="IPR011278">
    <property type="entry name" value="2-MeCitrate/Citrate_synth_II"/>
</dbReference>
<dbReference type="InterPro" id="IPR036969">
    <property type="entry name" value="Citrate_synthase_sf"/>
</dbReference>
<evidence type="ECO:0000256" key="1">
    <source>
        <dbReference type="ARBA" id="ARBA00005163"/>
    </source>
</evidence>
<evidence type="ECO:0000256" key="4">
    <source>
        <dbReference type="ARBA" id="ARBA00022679"/>
    </source>
</evidence>
<dbReference type="UniPathway" id="UPA00223"/>
<dbReference type="Proteomes" id="UP000027982">
    <property type="component" value="Chromosome"/>
</dbReference>
<dbReference type="Gene3D" id="1.10.580.10">
    <property type="entry name" value="Citrate Synthase, domain 1"/>
    <property type="match status" value="1"/>
</dbReference>
<evidence type="ECO:0000313" key="8">
    <source>
        <dbReference type="EMBL" id="AIE87199.1"/>
    </source>
</evidence>
<dbReference type="InterPro" id="IPR016143">
    <property type="entry name" value="Citrate_synth-like_sm_a-sub"/>
</dbReference>
<dbReference type="PIRSF" id="PIRSF001369">
    <property type="entry name" value="Citrate_synth"/>
    <property type="match status" value="1"/>
</dbReference>
<comment type="catalytic activity">
    <reaction evidence="5">
        <text>oxaloacetate + acetyl-CoA + H2O = citrate + CoA + H(+)</text>
        <dbReference type="Rhea" id="RHEA:16845"/>
        <dbReference type="ChEBI" id="CHEBI:15377"/>
        <dbReference type="ChEBI" id="CHEBI:15378"/>
        <dbReference type="ChEBI" id="CHEBI:16452"/>
        <dbReference type="ChEBI" id="CHEBI:16947"/>
        <dbReference type="ChEBI" id="CHEBI:57287"/>
        <dbReference type="ChEBI" id="CHEBI:57288"/>
        <dbReference type="EC" id="2.3.3.16"/>
    </reaction>
</comment>
<protein>
    <recommendedName>
        <fullName evidence="6">Citrate synthase</fullName>
    </recommendedName>
</protein>
<dbReference type="NCBIfam" id="TIGR01800">
    <property type="entry name" value="cit_synth_II"/>
    <property type="match status" value="1"/>
</dbReference>
<gene>
    <name evidence="8" type="ORF">OP10G_3831</name>
</gene>
<evidence type="ECO:0000256" key="6">
    <source>
        <dbReference type="PIRNR" id="PIRNR001369"/>
    </source>
</evidence>
<feature type="active site" evidence="7">
    <location>
        <position position="269"/>
    </location>
</feature>
<evidence type="ECO:0000256" key="5">
    <source>
        <dbReference type="ARBA" id="ARBA00049288"/>
    </source>
</evidence>
<dbReference type="GO" id="GO:0005829">
    <property type="term" value="C:cytosol"/>
    <property type="evidence" value="ECO:0007669"/>
    <property type="project" value="TreeGrafter"/>
</dbReference>
<evidence type="ECO:0000256" key="7">
    <source>
        <dbReference type="PIRSR" id="PIRSR001369-1"/>
    </source>
</evidence>
<feature type="active site" evidence="7">
    <location>
        <position position="320"/>
    </location>
</feature>
<dbReference type="KEGG" id="fgi:OP10G_3831"/>
<dbReference type="SUPFAM" id="SSF48256">
    <property type="entry name" value="Citrate synthase"/>
    <property type="match status" value="1"/>
</dbReference>
<dbReference type="eggNOG" id="COG0372">
    <property type="taxonomic scope" value="Bacteria"/>
</dbReference>
<organism evidence="8 9">
    <name type="scientific">Fimbriimonas ginsengisoli Gsoil 348</name>
    <dbReference type="NCBI Taxonomy" id="661478"/>
    <lineage>
        <taxon>Bacteria</taxon>
        <taxon>Bacillati</taxon>
        <taxon>Armatimonadota</taxon>
        <taxon>Fimbriimonadia</taxon>
        <taxon>Fimbriimonadales</taxon>
        <taxon>Fimbriimonadaceae</taxon>
        <taxon>Fimbriimonas</taxon>
    </lineage>
</organism>
<dbReference type="GO" id="GO:0036440">
    <property type="term" value="F:citrate synthase activity"/>
    <property type="evidence" value="ECO:0007669"/>
    <property type="project" value="UniProtKB-EC"/>
</dbReference>
<dbReference type="OrthoDB" id="9800864at2"/>
<keyword evidence="9" id="KW-1185">Reference proteome</keyword>
<name>A0A068NYP8_FIMGI</name>
<proteinExistence type="inferred from homology"/>
<dbReference type="EMBL" id="CP007139">
    <property type="protein sequence ID" value="AIE87199.1"/>
    <property type="molecule type" value="Genomic_DNA"/>
</dbReference>
<evidence type="ECO:0000256" key="3">
    <source>
        <dbReference type="ARBA" id="ARBA00022532"/>
    </source>
</evidence>
<dbReference type="GO" id="GO:0005975">
    <property type="term" value="P:carbohydrate metabolic process"/>
    <property type="evidence" value="ECO:0007669"/>
    <property type="project" value="TreeGrafter"/>
</dbReference>
<dbReference type="PANTHER" id="PTHR11739">
    <property type="entry name" value="CITRATE SYNTHASE"/>
    <property type="match status" value="1"/>
</dbReference>
<comment type="pathway">
    <text evidence="1">Carbohydrate metabolism; tricarboxylic acid cycle.</text>
</comment>
<dbReference type="InterPro" id="IPR016142">
    <property type="entry name" value="Citrate_synth-like_lrg_a-sub"/>
</dbReference>
<dbReference type="Pfam" id="PF00285">
    <property type="entry name" value="Citrate_synt"/>
    <property type="match status" value="1"/>
</dbReference>
<dbReference type="InterPro" id="IPR002020">
    <property type="entry name" value="Citrate_synthase"/>
</dbReference>
<evidence type="ECO:0000313" key="9">
    <source>
        <dbReference type="Proteomes" id="UP000027982"/>
    </source>
</evidence>
<dbReference type="PANTHER" id="PTHR11739:SF4">
    <property type="entry name" value="CITRATE SYNTHASE, PEROXISOMAL"/>
    <property type="match status" value="1"/>
</dbReference>
<dbReference type="RefSeq" id="WP_025228884.1">
    <property type="nucleotide sequence ID" value="NZ_CP007139.1"/>
</dbReference>
<dbReference type="GO" id="GO:0006099">
    <property type="term" value="P:tricarboxylic acid cycle"/>
    <property type="evidence" value="ECO:0007669"/>
    <property type="project" value="UniProtKB-UniPathway"/>
</dbReference>
<dbReference type="PRINTS" id="PR00143">
    <property type="entry name" value="CITRTSNTHASE"/>
</dbReference>
<dbReference type="Gene3D" id="1.10.230.10">
    <property type="entry name" value="Cytochrome P450-Terp, domain 2"/>
    <property type="match status" value="1"/>
</dbReference>
<accession>A0A068NYP8</accession>
<dbReference type="AlphaFoldDB" id="A0A068NYP8"/>
<dbReference type="HOGENOM" id="CLU_025068_2_1_0"/>
<keyword evidence="3" id="KW-0816">Tricarboxylic acid cycle</keyword>